<comment type="catalytic activity">
    <reaction evidence="2">
        <text>2 GTP = 3',3'-c-di-GMP + 2 diphosphate</text>
        <dbReference type="Rhea" id="RHEA:24898"/>
        <dbReference type="ChEBI" id="CHEBI:33019"/>
        <dbReference type="ChEBI" id="CHEBI:37565"/>
        <dbReference type="ChEBI" id="CHEBI:58805"/>
        <dbReference type="EC" id="2.7.7.65"/>
    </reaction>
</comment>
<dbReference type="InterPro" id="IPR000160">
    <property type="entry name" value="GGDEF_dom"/>
</dbReference>
<comment type="caution">
    <text evidence="5">The sequence shown here is derived from an EMBL/GenBank/DDBJ whole genome shotgun (WGS) entry which is preliminary data.</text>
</comment>
<dbReference type="EMBL" id="MSPX01000003">
    <property type="protein sequence ID" value="OQP87379.1"/>
    <property type="molecule type" value="Genomic_DNA"/>
</dbReference>
<dbReference type="PANTHER" id="PTHR45138:SF9">
    <property type="entry name" value="DIGUANYLATE CYCLASE DGCM-RELATED"/>
    <property type="match status" value="1"/>
</dbReference>
<protein>
    <recommendedName>
        <fullName evidence="1">diguanylate cyclase</fullName>
        <ecNumber evidence="1">2.7.7.65</ecNumber>
    </recommendedName>
</protein>
<reference evidence="5 6" key="1">
    <citation type="journal article" date="2017" name="Antonie Van Leeuwenhoek">
        <title>Rhizobium rhizosphaerae sp. nov., a novel species isolated from rice rhizosphere.</title>
        <authorList>
            <person name="Zhao J.J."/>
            <person name="Zhang J."/>
            <person name="Zhang R.J."/>
            <person name="Zhang C.W."/>
            <person name="Yin H.Q."/>
            <person name="Zhang X.X."/>
        </authorList>
    </citation>
    <scope>NUCLEOTIDE SEQUENCE [LARGE SCALE GENOMIC DNA]</scope>
    <source>
        <strain evidence="5 6">RD15</strain>
    </source>
</reference>
<dbReference type="InterPro" id="IPR029787">
    <property type="entry name" value="Nucleotide_cyclase"/>
</dbReference>
<dbReference type="SMART" id="SM00267">
    <property type="entry name" value="GGDEF"/>
    <property type="match status" value="1"/>
</dbReference>
<dbReference type="Proteomes" id="UP000192652">
    <property type="component" value="Unassembled WGS sequence"/>
</dbReference>
<evidence type="ECO:0000313" key="5">
    <source>
        <dbReference type="EMBL" id="OQP87379.1"/>
    </source>
</evidence>
<keyword evidence="3" id="KW-0812">Transmembrane</keyword>
<feature type="transmembrane region" description="Helical" evidence="3">
    <location>
        <begin position="153"/>
        <end position="174"/>
    </location>
</feature>
<dbReference type="InterPro" id="IPR050469">
    <property type="entry name" value="Diguanylate_Cyclase"/>
</dbReference>
<sequence length="385" mass="41951">MDISTVLLLQKTSYIAGAIVLLFMRRTLPNTDGVVAIAACFALLSIGSTIAAGLDPQAWNYAILAWTTLLMGVAAYALWAMGLTHLSGQSRRISLWHVFGVTLAVMAPATLAGLHAVDSVRGALFMGMACASLIFSAIVVWRDNAVEPLRVRPLLAGVTGASGLLCGVAAMEFLTNEFWLISPASIFFLLIVTKFLFTYLVTVLISERQHIKLQRLADTDGLTGVANRRAFERSVGPQLKADDVILLIDVDRFKSINDRFGHAGGDDVLKSIADTLRHLTPRNGLVARYGGEEFCVHLPVEAGDAAQIAERMRAAIERRQLESEMGEIVHVTVSIGLARVRESEDDLRSACSRADKALYHAKNAGRNRVLSFDDGWTITRMRSAR</sequence>
<feature type="transmembrane region" description="Helical" evidence="3">
    <location>
        <begin position="33"/>
        <end position="52"/>
    </location>
</feature>
<keyword evidence="3" id="KW-0472">Membrane</keyword>
<accession>A0ABX3PGY0</accession>
<dbReference type="PANTHER" id="PTHR45138">
    <property type="entry name" value="REGULATORY COMPONENTS OF SENSORY TRANSDUCTION SYSTEM"/>
    <property type="match status" value="1"/>
</dbReference>
<dbReference type="Gene3D" id="3.30.70.270">
    <property type="match status" value="1"/>
</dbReference>
<evidence type="ECO:0000256" key="2">
    <source>
        <dbReference type="ARBA" id="ARBA00034247"/>
    </source>
</evidence>
<feature type="domain" description="GGDEF" evidence="4">
    <location>
        <begin position="241"/>
        <end position="374"/>
    </location>
</feature>
<feature type="transmembrane region" description="Helical" evidence="3">
    <location>
        <begin position="58"/>
        <end position="81"/>
    </location>
</feature>
<keyword evidence="6" id="KW-1185">Reference proteome</keyword>
<evidence type="ECO:0000259" key="4">
    <source>
        <dbReference type="PROSITE" id="PS50887"/>
    </source>
</evidence>
<dbReference type="RefSeq" id="WP_081174466.1">
    <property type="nucleotide sequence ID" value="NZ_MSPX01000003.1"/>
</dbReference>
<dbReference type="InterPro" id="IPR043128">
    <property type="entry name" value="Rev_trsase/Diguanyl_cyclase"/>
</dbReference>
<proteinExistence type="predicted"/>
<gene>
    <name evidence="5" type="ORF">BTR14_05425</name>
</gene>
<name>A0ABX3PGY0_9HYPH</name>
<dbReference type="EC" id="2.7.7.65" evidence="1"/>
<feature type="transmembrane region" description="Helical" evidence="3">
    <location>
        <begin position="93"/>
        <end position="117"/>
    </location>
</feature>
<dbReference type="SUPFAM" id="SSF55073">
    <property type="entry name" value="Nucleotide cyclase"/>
    <property type="match status" value="1"/>
</dbReference>
<dbReference type="NCBIfam" id="TIGR00254">
    <property type="entry name" value="GGDEF"/>
    <property type="match status" value="1"/>
</dbReference>
<evidence type="ECO:0000313" key="6">
    <source>
        <dbReference type="Proteomes" id="UP000192652"/>
    </source>
</evidence>
<evidence type="ECO:0000256" key="1">
    <source>
        <dbReference type="ARBA" id="ARBA00012528"/>
    </source>
</evidence>
<organism evidence="5 6">
    <name type="scientific">Xaviernesmea rhizosphaerae</name>
    <dbReference type="NCBI Taxonomy" id="1672749"/>
    <lineage>
        <taxon>Bacteria</taxon>
        <taxon>Pseudomonadati</taxon>
        <taxon>Pseudomonadota</taxon>
        <taxon>Alphaproteobacteria</taxon>
        <taxon>Hyphomicrobiales</taxon>
        <taxon>Rhizobiaceae</taxon>
        <taxon>Rhizobium/Agrobacterium group</taxon>
        <taxon>Xaviernesmea</taxon>
    </lineage>
</organism>
<keyword evidence="3" id="KW-1133">Transmembrane helix</keyword>
<feature type="transmembrane region" description="Helical" evidence="3">
    <location>
        <begin position="123"/>
        <end position="141"/>
    </location>
</feature>
<evidence type="ECO:0000256" key="3">
    <source>
        <dbReference type="SAM" id="Phobius"/>
    </source>
</evidence>
<feature type="transmembrane region" description="Helical" evidence="3">
    <location>
        <begin position="180"/>
        <end position="205"/>
    </location>
</feature>
<dbReference type="PROSITE" id="PS50887">
    <property type="entry name" value="GGDEF"/>
    <property type="match status" value="1"/>
</dbReference>
<dbReference type="Pfam" id="PF00990">
    <property type="entry name" value="GGDEF"/>
    <property type="match status" value="1"/>
</dbReference>
<dbReference type="CDD" id="cd01949">
    <property type="entry name" value="GGDEF"/>
    <property type="match status" value="1"/>
</dbReference>